<evidence type="ECO:0000256" key="3">
    <source>
        <dbReference type="SAM" id="SignalP"/>
    </source>
</evidence>
<proteinExistence type="predicted"/>
<feature type="region of interest" description="Disordered" evidence="1">
    <location>
        <begin position="240"/>
        <end position="282"/>
    </location>
</feature>
<sequence length="325" mass="33159">MSGTPRAGTARVLALPLTVALLGLALLAGRAPTAAAEPAPTALSVEYQTLVAGPGEQVGVTGSVTIGGQPGPAGVPVDVTFDGEQVLATIETGEGGMLRGSFAVPDDARPGDRQLLAMIEGDETRNAAVQGDLLQITGRRAQTALTAQVDPAPVDQGQPVRVSGQVTRGDGRPTGRVSVEVLGGAAADHLDTIDTDDQGRFDAQVTVPPGAGDAGDFPAYPLLISFEGTDALTGAEQPLTLTLNRPPDPQAEAQTDEPAPAPDEATPSESATVAAAPGQDSARPSELTLVPIWVWFIVCAGFVAVVGAAMIAHRRRPDENSRLLP</sequence>
<keyword evidence="5" id="KW-1185">Reference proteome</keyword>
<evidence type="ECO:0000256" key="2">
    <source>
        <dbReference type="SAM" id="Phobius"/>
    </source>
</evidence>
<dbReference type="Proteomes" id="UP000527616">
    <property type="component" value="Unassembled WGS sequence"/>
</dbReference>
<evidence type="ECO:0000313" key="4">
    <source>
        <dbReference type="EMBL" id="NYI70782.1"/>
    </source>
</evidence>
<feature type="region of interest" description="Disordered" evidence="1">
    <location>
        <begin position="190"/>
        <end position="213"/>
    </location>
</feature>
<keyword evidence="2" id="KW-0812">Transmembrane</keyword>
<gene>
    <name evidence="4" type="ORF">GGQ54_001342</name>
</gene>
<evidence type="ECO:0000256" key="1">
    <source>
        <dbReference type="SAM" id="MobiDB-lite"/>
    </source>
</evidence>
<accession>A0A7Z0D8E7</accession>
<keyword evidence="3" id="KW-0732">Signal</keyword>
<evidence type="ECO:0000313" key="5">
    <source>
        <dbReference type="Proteomes" id="UP000527616"/>
    </source>
</evidence>
<reference evidence="4 5" key="1">
    <citation type="submission" date="2020-07" db="EMBL/GenBank/DDBJ databases">
        <title>Sequencing the genomes of 1000 actinobacteria strains.</title>
        <authorList>
            <person name="Klenk H.-P."/>
        </authorList>
    </citation>
    <scope>NUCLEOTIDE SEQUENCE [LARGE SCALE GENOMIC DNA]</scope>
    <source>
        <strain evidence="4 5">DSM 103164</strain>
    </source>
</reference>
<feature type="chain" id="PRO_5031203205" description="Carboxypeptidase regulatory-like domain-containing protein" evidence="3">
    <location>
        <begin position="37"/>
        <end position="325"/>
    </location>
</feature>
<comment type="caution">
    <text evidence="4">The sequence shown here is derived from an EMBL/GenBank/DDBJ whole genome shotgun (WGS) entry which is preliminary data.</text>
</comment>
<feature type="signal peptide" evidence="3">
    <location>
        <begin position="1"/>
        <end position="36"/>
    </location>
</feature>
<feature type="compositionally biased region" description="Basic and acidic residues" evidence="1">
    <location>
        <begin position="190"/>
        <end position="200"/>
    </location>
</feature>
<keyword evidence="2" id="KW-0472">Membrane</keyword>
<dbReference type="RefSeq" id="WP_179444692.1">
    <property type="nucleotide sequence ID" value="NZ_JACBZS010000001.1"/>
</dbReference>
<name>A0A7Z0D8E7_9ACTN</name>
<dbReference type="EMBL" id="JACBZS010000001">
    <property type="protein sequence ID" value="NYI70782.1"/>
    <property type="molecule type" value="Genomic_DNA"/>
</dbReference>
<feature type="region of interest" description="Disordered" evidence="1">
    <location>
        <begin position="152"/>
        <end position="174"/>
    </location>
</feature>
<feature type="transmembrane region" description="Helical" evidence="2">
    <location>
        <begin position="292"/>
        <end position="312"/>
    </location>
</feature>
<feature type="compositionally biased region" description="Low complexity" evidence="1">
    <location>
        <begin position="250"/>
        <end position="271"/>
    </location>
</feature>
<keyword evidence="2" id="KW-1133">Transmembrane helix</keyword>
<protein>
    <recommendedName>
        <fullName evidence="6">Carboxypeptidase regulatory-like domain-containing protein</fullName>
    </recommendedName>
</protein>
<dbReference type="AlphaFoldDB" id="A0A7Z0D8E7"/>
<evidence type="ECO:0008006" key="6">
    <source>
        <dbReference type="Google" id="ProtNLM"/>
    </source>
</evidence>
<organism evidence="4 5">
    <name type="scientific">Naumannella cuiyingiana</name>
    <dbReference type="NCBI Taxonomy" id="1347891"/>
    <lineage>
        <taxon>Bacteria</taxon>
        <taxon>Bacillati</taxon>
        <taxon>Actinomycetota</taxon>
        <taxon>Actinomycetes</taxon>
        <taxon>Propionibacteriales</taxon>
        <taxon>Propionibacteriaceae</taxon>
        <taxon>Naumannella</taxon>
    </lineage>
</organism>